<accession>A0ABW1IJ08</accession>
<name>A0ABW1IJ08_9PSEU</name>
<dbReference type="Pfam" id="PF13561">
    <property type="entry name" value="adh_short_C2"/>
    <property type="match status" value="1"/>
</dbReference>
<dbReference type="SUPFAM" id="SSF51735">
    <property type="entry name" value="NAD(P)-binding Rossmann-fold domains"/>
    <property type="match status" value="1"/>
</dbReference>
<evidence type="ECO:0000259" key="2">
    <source>
        <dbReference type="Pfam" id="PF01738"/>
    </source>
</evidence>
<dbReference type="Gene3D" id="3.40.50.1820">
    <property type="entry name" value="alpha/beta hydrolase"/>
    <property type="match status" value="1"/>
</dbReference>
<evidence type="ECO:0000256" key="1">
    <source>
        <dbReference type="ARBA" id="ARBA00006484"/>
    </source>
</evidence>
<dbReference type="InterPro" id="IPR002925">
    <property type="entry name" value="Dienelactn_hydro"/>
</dbReference>
<comment type="similarity">
    <text evidence="1">Belongs to the short-chain dehydrogenases/reductases (SDR) family.</text>
</comment>
<feature type="domain" description="Dienelactone hydrolase" evidence="2">
    <location>
        <begin position="297"/>
        <end position="523"/>
    </location>
</feature>
<dbReference type="PRINTS" id="PR00081">
    <property type="entry name" value="GDHRDH"/>
</dbReference>
<proteinExistence type="inferred from homology"/>
<sequence>MTGRLEGKIALITGTGGGQGRAAALLFAKEGATIAGCDLDKKGADETARMVEELGGKMFSKAPVDLGSYEEASAWVEESVAQLGGIDILYNNAGGTKAGPFMTGSIEDYRFNLRNALDVTVFPTRAAWPHLVARGGGSVINTSTIMTRRVIAVALSANGSAKGAVSSLAPHLAMEGGPHGIRVNTIIPGLIETPPTAGHIRDKKSPLQYQVRSSPLGRVGQPEDVATVALFLASDDAAYVTGTEVVVDGGQTIGIGVFFGEDESSSAESAADTNRRLKHIARETAAIDVTTRDGVADCYIFTPRGSGSTSWPGILLYTDVMGVRPVFKMMAQRVADAGYTVLMPNMTYREGAPLDPPLSARNPNQLTTLLNRSAHLTKELLLSDAEYYLEALANLPTTRLGKAGCVGYCFSGQMAVWTAAHLPERVAAVATFHGADLVTSKPDSPATVAASTDASYYFGHAADDPFMLPDAIAELERTLTAAGTTFTSETFPDTFHGFTVLDASYHEKASEQHYERIAELMRSALGDDA</sequence>
<dbReference type="RefSeq" id="WP_379572173.1">
    <property type="nucleotide sequence ID" value="NZ_JBHSQK010000130.1"/>
</dbReference>
<comment type="caution">
    <text evidence="3">The sequence shown here is derived from an EMBL/GenBank/DDBJ whole genome shotgun (WGS) entry which is preliminary data.</text>
</comment>
<dbReference type="Proteomes" id="UP001596119">
    <property type="component" value="Unassembled WGS sequence"/>
</dbReference>
<dbReference type="Pfam" id="PF01738">
    <property type="entry name" value="DLH"/>
    <property type="match status" value="1"/>
</dbReference>
<dbReference type="EMBL" id="JBHSQK010000130">
    <property type="protein sequence ID" value="MFC5952874.1"/>
    <property type="molecule type" value="Genomic_DNA"/>
</dbReference>
<dbReference type="InterPro" id="IPR029058">
    <property type="entry name" value="AB_hydrolase_fold"/>
</dbReference>
<organism evidence="3 4">
    <name type="scientific">Pseudonocardia lutea</name>
    <dbReference type="NCBI Taxonomy" id="2172015"/>
    <lineage>
        <taxon>Bacteria</taxon>
        <taxon>Bacillati</taxon>
        <taxon>Actinomycetota</taxon>
        <taxon>Actinomycetes</taxon>
        <taxon>Pseudonocardiales</taxon>
        <taxon>Pseudonocardiaceae</taxon>
        <taxon>Pseudonocardia</taxon>
    </lineage>
</organism>
<dbReference type="CDD" id="cd05233">
    <property type="entry name" value="SDR_c"/>
    <property type="match status" value="1"/>
</dbReference>
<dbReference type="InterPro" id="IPR002347">
    <property type="entry name" value="SDR_fam"/>
</dbReference>
<protein>
    <submittedName>
        <fullName evidence="3">SDR family oxidoreductase</fullName>
    </submittedName>
</protein>
<keyword evidence="4" id="KW-1185">Reference proteome</keyword>
<evidence type="ECO:0000313" key="4">
    <source>
        <dbReference type="Proteomes" id="UP001596119"/>
    </source>
</evidence>
<dbReference type="InterPro" id="IPR036291">
    <property type="entry name" value="NAD(P)-bd_dom_sf"/>
</dbReference>
<reference evidence="4" key="1">
    <citation type="journal article" date="2019" name="Int. J. Syst. Evol. Microbiol.">
        <title>The Global Catalogue of Microorganisms (GCM) 10K type strain sequencing project: providing services to taxonomists for standard genome sequencing and annotation.</title>
        <authorList>
            <consortium name="The Broad Institute Genomics Platform"/>
            <consortium name="The Broad Institute Genome Sequencing Center for Infectious Disease"/>
            <person name="Wu L."/>
            <person name="Ma J."/>
        </authorList>
    </citation>
    <scope>NUCLEOTIDE SEQUENCE [LARGE SCALE GENOMIC DNA]</scope>
    <source>
        <strain evidence="4">CGMCC 4.7397</strain>
    </source>
</reference>
<dbReference type="SUPFAM" id="SSF53474">
    <property type="entry name" value="alpha/beta-Hydrolases"/>
    <property type="match status" value="1"/>
</dbReference>
<dbReference type="Gene3D" id="3.40.50.720">
    <property type="entry name" value="NAD(P)-binding Rossmann-like Domain"/>
    <property type="match status" value="1"/>
</dbReference>
<gene>
    <name evidence="3" type="ORF">ACFQH9_31905</name>
</gene>
<dbReference type="PANTHER" id="PTHR42760">
    <property type="entry name" value="SHORT-CHAIN DEHYDROGENASES/REDUCTASES FAMILY MEMBER"/>
    <property type="match status" value="1"/>
</dbReference>
<evidence type="ECO:0000313" key="3">
    <source>
        <dbReference type="EMBL" id="MFC5952874.1"/>
    </source>
</evidence>